<evidence type="ECO:0000256" key="9">
    <source>
        <dbReference type="ARBA" id="ARBA00023232"/>
    </source>
</evidence>
<evidence type="ECO:0000259" key="14">
    <source>
        <dbReference type="Pfam" id="PF01557"/>
    </source>
</evidence>
<dbReference type="SUPFAM" id="SSF63433">
    <property type="entry name" value="Fumarylacetoacetate hydrolase, FAH, N-terminal domain"/>
    <property type="match status" value="1"/>
</dbReference>
<dbReference type="InterPro" id="IPR011234">
    <property type="entry name" value="Fumarylacetoacetase-like_C"/>
</dbReference>
<reference evidence="16 17" key="1">
    <citation type="submission" date="2019-07" db="EMBL/GenBank/DDBJ databases">
        <title>Finished genome of Venturia effusa.</title>
        <authorList>
            <person name="Young C.A."/>
            <person name="Cox M.P."/>
            <person name="Ganley A.R.D."/>
            <person name="David W.J."/>
        </authorList>
    </citation>
    <scope>NUCLEOTIDE SEQUENCE [LARGE SCALE GENOMIC DNA]</scope>
    <source>
        <strain evidence="17">albino</strain>
    </source>
</reference>
<evidence type="ECO:0000313" key="16">
    <source>
        <dbReference type="EMBL" id="QDS74299.1"/>
    </source>
</evidence>
<evidence type="ECO:0000256" key="8">
    <source>
        <dbReference type="ARBA" id="ARBA00022878"/>
    </source>
</evidence>
<keyword evidence="6 12" id="KW-0106">Calcium</keyword>
<gene>
    <name evidence="16" type="ORF">FKW77_003798</name>
</gene>
<dbReference type="AlphaFoldDB" id="A0A517LF84"/>
<dbReference type="Gene3D" id="3.90.850.10">
    <property type="entry name" value="Fumarylacetoacetase-like, C-terminal domain"/>
    <property type="match status" value="1"/>
</dbReference>
<evidence type="ECO:0000259" key="15">
    <source>
        <dbReference type="Pfam" id="PF09298"/>
    </source>
</evidence>
<dbReference type="OrthoDB" id="9971669at2759"/>
<evidence type="ECO:0000256" key="7">
    <source>
        <dbReference type="ARBA" id="ARBA00022842"/>
    </source>
</evidence>
<feature type="domain" description="Fumarylacetoacetase-like C-terminal" evidence="14">
    <location>
        <begin position="117"/>
        <end position="381"/>
    </location>
</feature>
<sequence>MIDYAEDFGVNNIPFGIASSDLHPSPQCVSRIGSSVIFLAELAYIGAFKGIDAPLESLFRLPTLNEIAALGGPIHRDVRQRIRELALRKELDSISTGSSENISKVQMHMPVSIGDFTDFSASQDHVLNASEAVFGQRSLPPAFLNFPIAYAGRASSIFVSGTPIERPLGQYRGPDGIVFGPSKALDFELEFGAIVGKPLARNQPFNIANAEDHIFGFVIINDWSARDIQSLEMNPLGPFNGKNFGTSISPWVVVPDALKPFAVPTSAREQKVQAYLDDPDTIIYDIELQAEIQAGGSSTVVCHSNLKWMYWNFRHMLAHHVIGGCDLKTGDLIGSGTVSGPGDGEHGCLLEISLGGKKALKMSDGSSRTYLEDGDIVSLTGKAGSVGFSGVGFGQCWV</sequence>
<dbReference type="Pfam" id="PF01557">
    <property type="entry name" value="FAA_hydrolase"/>
    <property type="match status" value="1"/>
</dbReference>
<dbReference type="EMBL" id="CP042195">
    <property type="protein sequence ID" value="QDS74299.1"/>
    <property type="molecule type" value="Genomic_DNA"/>
</dbReference>
<dbReference type="InterPro" id="IPR036663">
    <property type="entry name" value="Fumarylacetoacetase_C_sf"/>
</dbReference>
<feature type="domain" description="Fumarylacetoacetase N-terminal" evidence="15">
    <location>
        <begin position="11"/>
        <end position="110"/>
    </location>
</feature>
<dbReference type="GO" id="GO:0004334">
    <property type="term" value="F:fumarylacetoacetase activity"/>
    <property type="evidence" value="ECO:0007669"/>
    <property type="project" value="UniProtKB-UniRule"/>
</dbReference>
<feature type="binding site" evidence="12">
    <location>
        <position position="242"/>
    </location>
    <ligand>
        <name>Mg(2+)</name>
        <dbReference type="ChEBI" id="CHEBI:18420"/>
    </ligand>
</feature>
<dbReference type="Proteomes" id="UP000316270">
    <property type="component" value="Chromosome 11"/>
</dbReference>
<evidence type="ECO:0000256" key="12">
    <source>
        <dbReference type="PIRSR" id="PIRSR605959-3"/>
    </source>
</evidence>
<comment type="similarity">
    <text evidence="2 13">Belongs to the FAH family.</text>
</comment>
<dbReference type="GO" id="GO:0006559">
    <property type="term" value="P:L-phenylalanine catabolic process"/>
    <property type="evidence" value="ECO:0007669"/>
    <property type="project" value="UniProtKB-UniRule"/>
</dbReference>
<protein>
    <recommendedName>
        <fullName evidence="3 13">Fumarylacetoacetase</fullName>
        <ecNumber evidence="3 13">3.7.1.2</ecNumber>
    </recommendedName>
    <alternativeName>
        <fullName evidence="13">Fumarylacetoacetate hydrolase</fullName>
    </alternativeName>
</protein>
<dbReference type="InterPro" id="IPR036462">
    <property type="entry name" value="Fumarylacetoacetase_N_sf"/>
</dbReference>
<keyword evidence="7 12" id="KW-0460">Magnesium</keyword>
<dbReference type="SUPFAM" id="SSF56529">
    <property type="entry name" value="FAH"/>
    <property type="match status" value="1"/>
</dbReference>
<feature type="binding site" evidence="11">
    <location>
        <position position="229"/>
    </location>
    <ligand>
        <name>substrate</name>
    </ligand>
</feature>
<evidence type="ECO:0000256" key="1">
    <source>
        <dbReference type="ARBA" id="ARBA00004782"/>
    </source>
</evidence>
<evidence type="ECO:0000313" key="17">
    <source>
        <dbReference type="Proteomes" id="UP000316270"/>
    </source>
</evidence>
<keyword evidence="5 13" id="KW-0378">Hydrolase</keyword>
<feature type="binding site" evidence="11">
    <location>
        <position position="337"/>
    </location>
    <ligand>
        <name>substrate</name>
    </ligand>
</feature>
<evidence type="ECO:0000256" key="2">
    <source>
        <dbReference type="ARBA" id="ARBA00010211"/>
    </source>
</evidence>
<feature type="binding site" evidence="12">
    <location>
        <position position="190"/>
    </location>
    <ligand>
        <name>Ca(2+)</name>
        <dbReference type="ChEBI" id="CHEBI:29108"/>
    </ligand>
</feature>
<comment type="cofactor">
    <cofactor evidence="13">
        <name>Mg(2+)</name>
        <dbReference type="ChEBI" id="CHEBI:18420"/>
    </cofactor>
    <cofactor evidence="13">
        <name>Ca(2+)</name>
        <dbReference type="ChEBI" id="CHEBI:29108"/>
    </cofactor>
</comment>
<evidence type="ECO:0000256" key="11">
    <source>
        <dbReference type="PIRSR" id="PIRSR605959-2"/>
    </source>
</evidence>
<feature type="binding site" evidence="12">
    <location>
        <position position="246"/>
    </location>
    <ligand>
        <name>Mg(2+)</name>
        <dbReference type="ChEBI" id="CHEBI:18420"/>
    </ligand>
</feature>
<comment type="pathway">
    <text evidence="1 13">Amino-acid degradation; L-phenylalanine degradation; acetoacetate and fumarate from L-phenylalanine: step 6/6.</text>
</comment>
<feature type="active site" description="Proton acceptor" evidence="10">
    <location>
        <position position="125"/>
    </location>
</feature>
<dbReference type="GO" id="GO:1902000">
    <property type="term" value="P:homogentisate catabolic process"/>
    <property type="evidence" value="ECO:0007669"/>
    <property type="project" value="TreeGrafter"/>
</dbReference>
<evidence type="ECO:0000256" key="10">
    <source>
        <dbReference type="PIRSR" id="PIRSR605959-1"/>
    </source>
</evidence>
<feature type="binding site" evidence="12">
    <location>
        <position position="222"/>
    </location>
    <ligand>
        <name>Mg(2+)</name>
        <dbReference type="ChEBI" id="CHEBI:18420"/>
    </ligand>
</feature>
<dbReference type="NCBIfam" id="TIGR01266">
    <property type="entry name" value="fum_ac_acetase"/>
    <property type="match status" value="1"/>
</dbReference>
<accession>A0A517LF84</accession>
<feature type="binding site" evidence="12">
    <location>
        <position position="222"/>
    </location>
    <ligand>
        <name>Ca(2+)</name>
        <dbReference type="ChEBI" id="CHEBI:29108"/>
    </ligand>
</feature>
<dbReference type="InterPro" id="IPR015377">
    <property type="entry name" value="Fumarylacetoacetase_N"/>
</dbReference>
<keyword evidence="9 13" id="KW-0585">Phenylalanine catabolism</keyword>
<dbReference type="Pfam" id="PF09298">
    <property type="entry name" value="FAA_hydrolase_N"/>
    <property type="match status" value="1"/>
</dbReference>
<dbReference type="Gene3D" id="2.30.30.230">
    <property type="entry name" value="Fumarylacetoacetase, N-terminal domain"/>
    <property type="match status" value="1"/>
</dbReference>
<feature type="binding site" evidence="12">
    <location>
        <position position="188"/>
    </location>
    <ligand>
        <name>Ca(2+)</name>
        <dbReference type="ChEBI" id="CHEBI:29108"/>
    </ligand>
</feature>
<evidence type="ECO:0000256" key="6">
    <source>
        <dbReference type="ARBA" id="ARBA00022837"/>
    </source>
</evidence>
<evidence type="ECO:0000256" key="3">
    <source>
        <dbReference type="ARBA" id="ARBA00012094"/>
    </source>
</evidence>
<dbReference type="InterPro" id="IPR005959">
    <property type="entry name" value="Fumarylacetoacetase"/>
</dbReference>
<dbReference type="GO" id="GO:0006572">
    <property type="term" value="P:L-tyrosine catabolic process"/>
    <property type="evidence" value="ECO:0007669"/>
    <property type="project" value="UniProtKB-UniRule"/>
</dbReference>
<evidence type="ECO:0000256" key="4">
    <source>
        <dbReference type="ARBA" id="ARBA00022723"/>
    </source>
</evidence>
<feature type="binding site" evidence="12">
    <location>
        <position position="118"/>
    </location>
    <ligand>
        <name>Ca(2+)</name>
        <dbReference type="ChEBI" id="CHEBI:29108"/>
    </ligand>
</feature>
<dbReference type="GO" id="GO:0046872">
    <property type="term" value="F:metal ion binding"/>
    <property type="evidence" value="ECO:0007669"/>
    <property type="project" value="UniProtKB-UniRule"/>
</dbReference>
<dbReference type="PANTHER" id="PTHR43069:SF5">
    <property type="entry name" value="FUMARYLACETOACETASE"/>
    <property type="match status" value="1"/>
</dbReference>
<keyword evidence="17" id="KW-1185">Reference proteome</keyword>
<evidence type="ECO:0000256" key="13">
    <source>
        <dbReference type="RuleBase" id="RU366008"/>
    </source>
</evidence>
<dbReference type="PANTHER" id="PTHR43069">
    <property type="entry name" value="FUMARYLACETOACETASE"/>
    <property type="match status" value="1"/>
</dbReference>
<dbReference type="UniPathway" id="UPA00139">
    <property type="reaction ID" value="UER00341"/>
</dbReference>
<dbReference type="STRING" id="50376.A0A517LF84"/>
<dbReference type="EC" id="3.7.1.2" evidence="3 13"/>
<organism evidence="16 17">
    <name type="scientific">Venturia effusa</name>
    <dbReference type="NCBI Taxonomy" id="50376"/>
    <lineage>
        <taxon>Eukaryota</taxon>
        <taxon>Fungi</taxon>
        <taxon>Dikarya</taxon>
        <taxon>Ascomycota</taxon>
        <taxon>Pezizomycotina</taxon>
        <taxon>Dothideomycetes</taxon>
        <taxon>Pleosporomycetidae</taxon>
        <taxon>Venturiales</taxon>
        <taxon>Venturiaceae</taxon>
        <taxon>Venturia</taxon>
    </lineage>
</organism>
<keyword evidence="4 12" id="KW-0479">Metal-binding</keyword>
<name>A0A517LF84_9PEZI</name>
<comment type="catalytic activity">
    <reaction evidence="13">
        <text>4-fumarylacetoacetate + H2O = acetoacetate + fumarate + H(+)</text>
        <dbReference type="Rhea" id="RHEA:10244"/>
        <dbReference type="ChEBI" id="CHEBI:13705"/>
        <dbReference type="ChEBI" id="CHEBI:15377"/>
        <dbReference type="ChEBI" id="CHEBI:15378"/>
        <dbReference type="ChEBI" id="CHEBI:18034"/>
        <dbReference type="ChEBI" id="CHEBI:29806"/>
        <dbReference type="EC" id="3.7.1.2"/>
    </reaction>
</comment>
<proteinExistence type="inferred from homology"/>
<evidence type="ECO:0000256" key="5">
    <source>
        <dbReference type="ARBA" id="ARBA00022801"/>
    </source>
</evidence>
<keyword evidence="8 13" id="KW-0828">Tyrosine catabolism</keyword>